<evidence type="ECO:0000313" key="3">
    <source>
        <dbReference type="Proteomes" id="UP000011939"/>
    </source>
</evidence>
<dbReference type="EMBL" id="AMZQ01000001">
    <property type="protein sequence ID" value="EKU12468.1"/>
    <property type="molecule type" value="Genomic_DNA"/>
</dbReference>
<dbReference type="Proteomes" id="UP000011939">
    <property type="component" value="Unassembled WGS sequence"/>
</dbReference>
<comment type="caution">
    <text evidence="2">The sequence shown here is derived from an EMBL/GenBank/DDBJ whole genome shotgun (WGS) entry which is preliminary data.</text>
</comment>
<protein>
    <submittedName>
        <fullName evidence="2">Uncharacterized protein</fullName>
    </submittedName>
</protein>
<evidence type="ECO:0000313" key="2">
    <source>
        <dbReference type="EMBL" id="EKU12468.1"/>
    </source>
</evidence>
<feature type="region of interest" description="Disordered" evidence="1">
    <location>
        <begin position="34"/>
        <end position="55"/>
    </location>
</feature>
<dbReference type="STRING" id="1244083.CSUNSWCD_408"/>
<sequence>MEGKNGYPVTRNGDPCYFLISEELAAGLLETLPSLGEPKDRQRKEAIKKLKGEDK</sequence>
<name>M5IT95_9BACT</name>
<dbReference type="OrthoDB" id="9907693at2"/>
<gene>
    <name evidence="2" type="ORF">CSUNSWCD_408</name>
</gene>
<dbReference type="PATRIC" id="fig|1244083.3.peg.413"/>
<organism evidence="2 3">
    <name type="scientific">Campylobacter showae CSUNSWCD</name>
    <dbReference type="NCBI Taxonomy" id="1244083"/>
    <lineage>
        <taxon>Bacteria</taxon>
        <taxon>Pseudomonadati</taxon>
        <taxon>Campylobacterota</taxon>
        <taxon>Epsilonproteobacteria</taxon>
        <taxon>Campylobacterales</taxon>
        <taxon>Campylobacteraceae</taxon>
        <taxon>Campylobacter</taxon>
    </lineage>
</organism>
<dbReference type="RefSeq" id="WP_009492914.1">
    <property type="nucleotide sequence ID" value="NZ_AMZQ01000001.1"/>
</dbReference>
<evidence type="ECO:0000256" key="1">
    <source>
        <dbReference type="SAM" id="MobiDB-lite"/>
    </source>
</evidence>
<feature type="compositionally biased region" description="Basic and acidic residues" evidence="1">
    <location>
        <begin position="37"/>
        <end position="55"/>
    </location>
</feature>
<accession>M5IT95</accession>
<proteinExistence type="predicted"/>
<reference evidence="2 3" key="1">
    <citation type="journal article" date="2013" name="Genome Announc.">
        <title>Genome Sequence of Campylobacter showae UNSWCD, Isolated from a Patient with Crohn's Disease.</title>
        <authorList>
            <person name="Tay A.P."/>
            <person name="Kaakoush N.O."/>
            <person name="Deshpande N.P."/>
            <person name="Chen Z."/>
            <person name="Mitchell H."/>
            <person name="Wilkins M.R."/>
        </authorList>
    </citation>
    <scope>NUCLEOTIDE SEQUENCE [LARGE SCALE GENOMIC DNA]</scope>
    <source>
        <strain evidence="2 3">CSUNSWCD</strain>
    </source>
</reference>
<dbReference type="AlphaFoldDB" id="M5IT95"/>